<keyword evidence="10" id="KW-1185">Reference proteome</keyword>
<keyword evidence="6" id="KW-0560">Oxidoreductase</keyword>
<dbReference type="PANTHER" id="PTHR23023">
    <property type="entry name" value="DIMETHYLANILINE MONOOXYGENASE"/>
    <property type="match status" value="1"/>
</dbReference>
<evidence type="ECO:0000256" key="1">
    <source>
        <dbReference type="ARBA" id="ARBA00001974"/>
    </source>
</evidence>
<comment type="cofactor">
    <cofactor evidence="1">
        <name>FAD</name>
        <dbReference type="ChEBI" id="CHEBI:57692"/>
    </cofactor>
</comment>
<dbReference type="PRINTS" id="PR00370">
    <property type="entry name" value="FMOXYGENASE"/>
</dbReference>
<organism evidence="9 10">
    <name type="scientific">Lachancea fermentati</name>
    <name type="common">Zygosaccharomyces fermentati</name>
    <dbReference type="NCBI Taxonomy" id="4955"/>
    <lineage>
        <taxon>Eukaryota</taxon>
        <taxon>Fungi</taxon>
        <taxon>Dikarya</taxon>
        <taxon>Ascomycota</taxon>
        <taxon>Saccharomycotina</taxon>
        <taxon>Saccharomycetes</taxon>
        <taxon>Saccharomycetales</taxon>
        <taxon>Saccharomycetaceae</taxon>
        <taxon>Lachancea</taxon>
    </lineage>
</organism>
<evidence type="ECO:0000313" key="9">
    <source>
        <dbReference type="EMBL" id="SCW03929.1"/>
    </source>
</evidence>
<dbReference type="FunFam" id="3.50.50.60:FF:000138">
    <property type="entry name" value="Flavin-containing monooxygenase"/>
    <property type="match status" value="1"/>
</dbReference>
<dbReference type="GO" id="GO:0050660">
    <property type="term" value="F:flavin adenine dinucleotide binding"/>
    <property type="evidence" value="ECO:0007669"/>
    <property type="project" value="InterPro"/>
</dbReference>
<proteinExistence type="inferred from homology"/>
<evidence type="ECO:0000256" key="7">
    <source>
        <dbReference type="ARBA" id="ARBA00023033"/>
    </source>
</evidence>
<dbReference type="InterPro" id="IPR020946">
    <property type="entry name" value="Flavin_mOase-like"/>
</dbReference>
<gene>
    <name evidence="9" type="ORF">LAFE_0H02146G</name>
</gene>
<keyword evidence="7" id="KW-0503">Monooxygenase</keyword>
<dbReference type="InterPro" id="IPR050346">
    <property type="entry name" value="FMO-like"/>
</dbReference>
<reference evidence="9 10" key="1">
    <citation type="submission" date="2016-03" db="EMBL/GenBank/DDBJ databases">
        <authorList>
            <person name="Devillers H."/>
        </authorList>
    </citation>
    <scope>NUCLEOTIDE SEQUENCE [LARGE SCALE GENOMIC DNA]</scope>
    <source>
        <strain evidence="9">CBS 6772</strain>
    </source>
</reference>
<feature type="chain" id="PRO_5009237409" evidence="8">
    <location>
        <begin position="24"/>
        <end position="454"/>
    </location>
</feature>
<dbReference type="InterPro" id="IPR036188">
    <property type="entry name" value="FAD/NAD-bd_sf"/>
</dbReference>
<dbReference type="Pfam" id="PF00743">
    <property type="entry name" value="FMO-like"/>
    <property type="match status" value="2"/>
</dbReference>
<name>A0A1G4MJK1_LACFM</name>
<dbReference type="OrthoDB" id="66881at2759"/>
<evidence type="ECO:0000256" key="5">
    <source>
        <dbReference type="ARBA" id="ARBA00022857"/>
    </source>
</evidence>
<dbReference type="Proteomes" id="UP000190831">
    <property type="component" value="Chromosome H"/>
</dbReference>
<feature type="signal peptide" evidence="8">
    <location>
        <begin position="1"/>
        <end position="23"/>
    </location>
</feature>
<evidence type="ECO:0000313" key="10">
    <source>
        <dbReference type="Proteomes" id="UP000190831"/>
    </source>
</evidence>
<evidence type="ECO:0000256" key="3">
    <source>
        <dbReference type="ARBA" id="ARBA00022630"/>
    </source>
</evidence>
<evidence type="ECO:0000256" key="2">
    <source>
        <dbReference type="ARBA" id="ARBA00009183"/>
    </source>
</evidence>
<dbReference type="EMBL" id="LT598491">
    <property type="protein sequence ID" value="SCW03929.1"/>
    <property type="molecule type" value="Genomic_DNA"/>
</dbReference>
<evidence type="ECO:0000256" key="8">
    <source>
        <dbReference type="SAM" id="SignalP"/>
    </source>
</evidence>
<keyword evidence="3" id="KW-0285">Flavoprotein</keyword>
<protein>
    <submittedName>
        <fullName evidence="9">LAFE_0H02146g1_1</fullName>
    </submittedName>
</protein>
<comment type="similarity">
    <text evidence="2">Belongs to the FMO family.</text>
</comment>
<keyword evidence="8" id="KW-0732">Signal</keyword>
<dbReference type="SUPFAM" id="SSF51905">
    <property type="entry name" value="FAD/NAD(P)-binding domain"/>
    <property type="match status" value="1"/>
</dbReference>
<dbReference type="GO" id="GO:0050661">
    <property type="term" value="F:NADP binding"/>
    <property type="evidence" value="ECO:0007669"/>
    <property type="project" value="InterPro"/>
</dbReference>
<keyword evidence="4" id="KW-0274">FAD</keyword>
<dbReference type="OMA" id="VEHWRDQ"/>
<keyword evidence="5" id="KW-0521">NADP</keyword>
<dbReference type="GO" id="GO:0004499">
    <property type="term" value="F:N,N-dimethylaniline monooxygenase activity"/>
    <property type="evidence" value="ECO:0007669"/>
    <property type="project" value="InterPro"/>
</dbReference>
<dbReference type="AlphaFoldDB" id="A0A1G4MJK1"/>
<accession>A0A1G4MJK1</accession>
<dbReference type="Gene3D" id="3.50.50.60">
    <property type="entry name" value="FAD/NAD(P)-binding domain"/>
    <property type="match status" value="3"/>
</dbReference>
<sequence length="454" mass="51810">MTSLFPSLNWCLFLSVFSPVTLFLESFNKKHQFMVKTVAIIGAGPAGLSAVRALHTNSTFDIVVYERNDDIGGVWYYPEGSHSETAMYDWLETNLCKQIMQFKDFPFPECVDEFPNRSQVWQYLKSYYNQFIDGKDRVKVRFASNVQSVIKDNEVWQVTANGTTEAFDYVIVANGHFDKPYIPSEVAGLEEWRAVDSESIMHSKEYSSPEFFRDKTVIIVGNGSSGSDIANQVSSVASKVYHSVHDPSNTDWSDNDVVTAVPAIKQLDISNARSVTLQDGNEFKNIDVIMWATGYLYNMPFLKSYRSELFGDQQDGSHRLFNLWEQVCFRTDPTLAFSLLCKNIVPFPVSELQACLITKVFTGSVEVPLVMQDSSEPEGKDYHSLLTPLDIEYCQRIQQLLDTCGGTADIFQPIRWDESKVELRYRSAEMKRKRTKILVHKAMELRSEKKPYCL</sequence>
<evidence type="ECO:0000256" key="6">
    <source>
        <dbReference type="ARBA" id="ARBA00023002"/>
    </source>
</evidence>
<evidence type="ECO:0000256" key="4">
    <source>
        <dbReference type="ARBA" id="ARBA00022827"/>
    </source>
</evidence>
<dbReference type="InterPro" id="IPR000960">
    <property type="entry name" value="Flavin_mOase"/>
</dbReference>